<evidence type="ECO:0000313" key="5">
    <source>
        <dbReference type="EMBL" id="NSG85969.1"/>
    </source>
</evidence>
<dbReference type="InterPro" id="IPR029066">
    <property type="entry name" value="PLP-binding_barrel"/>
</dbReference>
<keyword evidence="3" id="KW-0413">Isomerase</keyword>
<evidence type="ECO:0000256" key="3">
    <source>
        <dbReference type="ARBA" id="ARBA00023235"/>
    </source>
</evidence>
<dbReference type="CDD" id="cd06815">
    <property type="entry name" value="PLPDE_III_AR_like_1"/>
    <property type="match status" value="1"/>
</dbReference>
<dbReference type="EMBL" id="JAAITS010000029">
    <property type="protein sequence ID" value="NSG85969.1"/>
    <property type="molecule type" value="Genomic_DNA"/>
</dbReference>
<evidence type="ECO:0000256" key="1">
    <source>
        <dbReference type="ARBA" id="ARBA00001933"/>
    </source>
</evidence>
<dbReference type="SUPFAM" id="SSF51419">
    <property type="entry name" value="PLP-binding barrel"/>
    <property type="match status" value="1"/>
</dbReference>
<comment type="cofactor">
    <cofactor evidence="1">
        <name>pyridoxal 5'-phosphate</name>
        <dbReference type="ChEBI" id="CHEBI:597326"/>
    </cofactor>
</comment>
<dbReference type="InterPro" id="IPR000821">
    <property type="entry name" value="Ala_racemase"/>
</dbReference>
<sequence length="364" mass="41247">MYPCIHINLDKIAENVRVMKDLTEKHHIEITGVTKVFGGEERIAQTLVNQGIKRLGDSRIENIRNYENLPCEKWLIRMPSISEAREVVQFCDVSVNSEFETLKALNQQAIQLKKKHKVILMVDLGDLREGYFKEEHLAEAINYAKQAKGLDLYGLGTNLTCFSFVQSDEEKMNRLLGLAKKYDASVCISGGNSATIHLMLENGIPEGINNLRLGESVLFGRERTNYEYLPGTSNDAFIMEAEIIESKEKPSMPIGKIGADSYGHVPVFTDRGIRKRAICALGRQDVDVETMWPVDEGVEIIGASSDHLIVDVTDCEKEFKTGDRICFRLGYFAVMRAFTSKYVEKIYEKQEIEKEKNESLYKVS</sequence>
<organism evidence="5 6">
    <name type="scientific">Blautia faecis</name>
    <dbReference type="NCBI Taxonomy" id="871665"/>
    <lineage>
        <taxon>Bacteria</taxon>
        <taxon>Bacillati</taxon>
        <taxon>Bacillota</taxon>
        <taxon>Clostridia</taxon>
        <taxon>Lachnospirales</taxon>
        <taxon>Lachnospiraceae</taxon>
        <taxon>Blautia</taxon>
    </lineage>
</organism>
<evidence type="ECO:0000313" key="6">
    <source>
        <dbReference type="Proteomes" id="UP001644719"/>
    </source>
</evidence>
<dbReference type="InterPro" id="IPR001608">
    <property type="entry name" value="Ala_racemase_N"/>
</dbReference>
<dbReference type="PANTHER" id="PTHR30511">
    <property type="entry name" value="ALANINE RACEMASE"/>
    <property type="match status" value="1"/>
</dbReference>
<dbReference type="Proteomes" id="UP001644719">
    <property type="component" value="Unassembled WGS sequence"/>
</dbReference>
<comment type="caution">
    <text evidence="5">The sequence shown here is derived from an EMBL/GenBank/DDBJ whole genome shotgun (WGS) entry which is preliminary data.</text>
</comment>
<dbReference type="Pfam" id="PF01168">
    <property type="entry name" value="Ala_racemase_N"/>
    <property type="match status" value="1"/>
</dbReference>
<reference evidence="5 6" key="1">
    <citation type="journal article" date="2020" name="Cell Host Microbe">
        <title>Functional and Genomic Variation between Human-Derived Isolates of Lachnospiraceae Reveals Inter- and Intra-Species Diversity.</title>
        <authorList>
            <person name="Sorbara M.T."/>
            <person name="Littmann E.R."/>
            <person name="Fontana E."/>
            <person name="Moody T.U."/>
            <person name="Kohout C.E."/>
            <person name="Gjonbalaj M."/>
            <person name="Eaton V."/>
            <person name="Seok R."/>
            <person name="Leiner I.M."/>
            <person name="Pamer E.G."/>
        </authorList>
    </citation>
    <scope>NUCLEOTIDE SEQUENCE [LARGE SCALE GENOMIC DNA]</scope>
    <source>
        <strain evidence="5 6">MSK.17.74</strain>
    </source>
</reference>
<dbReference type="Gene3D" id="3.20.20.10">
    <property type="entry name" value="Alanine racemase"/>
    <property type="match status" value="1"/>
</dbReference>
<dbReference type="PANTHER" id="PTHR30511:SF3">
    <property type="entry name" value="LYSINE RACEMASE"/>
    <property type="match status" value="1"/>
</dbReference>
<gene>
    <name evidence="5" type="ORF">G5B17_11165</name>
</gene>
<proteinExistence type="predicted"/>
<protein>
    <submittedName>
        <fullName evidence="5">Alanine/ornithine racemase family PLP-dependent enzyme</fullName>
    </submittedName>
</protein>
<accession>A0ABX2H7B1</accession>
<feature type="domain" description="Alanine racemase N-terminal" evidence="4">
    <location>
        <begin position="7"/>
        <end position="217"/>
    </location>
</feature>
<keyword evidence="2" id="KW-0663">Pyridoxal phosphate</keyword>
<evidence type="ECO:0000259" key="4">
    <source>
        <dbReference type="Pfam" id="PF01168"/>
    </source>
</evidence>
<name>A0ABX2H7B1_9FIRM</name>
<keyword evidence="6" id="KW-1185">Reference proteome</keyword>
<evidence type="ECO:0000256" key="2">
    <source>
        <dbReference type="ARBA" id="ARBA00022898"/>
    </source>
</evidence>
<dbReference type="RefSeq" id="WP_173769914.1">
    <property type="nucleotide sequence ID" value="NZ_JAAITS010000029.1"/>
</dbReference>